<feature type="chain" id="PRO_5015181134" evidence="1">
    <location>
        <begin position="22"/>
        <end position="138"/>
    </location>
</feature>
<evidence type="ECO:0000313" key="3">
    <source>
        <dbReference type="Proteomes" id="UP000094444"/>
    </source>
</evidence>
<proteinExistence type="predicted"/>
<name>A0A2P5HMW2_DIAHE</name>
<keyword evidence="1" id="KW-0732">Signal</keyword>
<evidence type="ECO:0000256" key="1">
    <source>
        <dbReference type="SAM" id="SignalP"/>
    </source>
</evidence>
<protein>
    <submittedName>
        <fullName evidence="2">Uncharacterized protein</fullName>
    </submittedName>
</protein>
<dbReference type="InParanoid" id="A0A2P5HMW2"/>
<evidence type="ECO:0000313" key="2">
    <source>
        <dbReference type="EMBL" id="POS71603.1"/>
    </source>
</evidence>
<dbReference type="Proteomes" id="UP000094444">
    <property type="component" value="Unassembled WGS sequence"/>
</dbReference>
<comment type="caution">
    <text evidence="2">The sequence shown here is derived from an EMBL/GenBank/DDBJ whole genome shotgun (WGS) entry which is preliminary data.</text>
</comment>
<dbReference type="OrthoDB" id="5167841at2759"/>
<accession>A0A2P5HMW2</accession>
<dbReference type="AlphaFoldDB" id="A0A2P5HMW2"/>
<reference evidence="2" key="1">
    <citation type="submission" date="2017-09" db="EMBL/GenBank/DDBJ databases">
        <title>Polyketide synthases of a Diaporthe helianthi virulent isolate.</title>
        <authorList>
            <person name="Baroncelli R."/>
        </authorList>
    </citation>
    <scope>NUCLEOTIDE SEQUENCE [LARGE SCALE GENOMIC DNA]</scope>
    <source>
        <strain evidence="2">7/96</strain>
    </source>
</reference>
<dbReference type="EMBL" id="MAVT02001222">
    <property type="protein sequence ID" value="POS71603.1"/>
    <property type="molecule type" value="Genomic_DNA"/>
</dbReference>
<sequence>MHFRSLLPLILSSLYASQVIGQARHDCCLCHTIEGQWLCVKWNEETDTLSCGVGGQIQPGSKCTVERFYQPEERLQANVSLYLGTNQSPFRLDVGINPANCKPWKEFATQWTGWGAYMFDGGSIGTYDMGQCESVGAI</sequence>
<gene>
    <name evidence="2" type="ORF">DHEL01_v210000</name>
</gene>
<feature type="signal peptide" evidence="1">
    <location>
        <begin position="1"/>
        <end position="21"/>
    </location>
</feature>
<organism evidence="2 3">
    <name type="scientific">Diaporthe helianthi</name>
    <dbReference type="NCBI Taxonomy" id="158607"/>
    <lineage>
        <taxon>Eukaryota</taxon>
        <taxon>Fungi</taxon>
        <taxon>Dikarya</taxon>
        <taxon>Ascomycota</taxon>
        <taxon>Pezizomycotina</taxon>
        <taxon>Sordariomycetes</taxon>
        <taxon>Sordariomycetidae</taxon>
        <taxon>Diaporthales</taxon>
        <taxon>Diaporthaceae</taxon>
        <taxon>Diaporthe</taxon>
    </lineage>
</organism>
<keyword evidence="3" id="KW-1185">Reference proteome</keyword>